<dbReference type="SMART" id="SM00854">
    <property type="entry name" value="PGA_cap"/>
    <property type="match status" value="1"/>
</dbReference>
<dbReference type="PANTHER" id="PTHR33393">
    <property type="entry name" value="POLYGLUTAMINE SYNTHESIS ACCESSORY PROTEIN RV0574C-RELATED"/>
    <property type="match status" value="1"/>
</dbReference>
<dbReference type="PANTHER" id="PTHR33393:SF13">
    <property type="entry name" value="PGA BIOSYNTHESIS PROTEIN CAPA"/>
    <property type="match status" value="1"/>
</dbReference>
<dbReference type="InterPro" id="IPR019079">
    <property type="entry name" value="Capsule_synth_CapA"/>
</dbReference>
<comment type="similarity">
    <text evidence="1">Belongs to the CapA family.</text>
</comment>
<gene>
    <name evidence="4" type="ORF">GCM10025865_31910</name>
</gene>
<dbReference type="SUPFAM" id="SSF56300">
    <property type="entry name" value="Metallo-dependent phosphatases"/>
    <property type="match status" value="1"/>
</dbReference>
<dbReference type="InterPro" id="IPR052169">
    <property type="entry name" value="CW_Biosynth-Accessory"/>
</dbReference>
<proteinExistence type="inferred from homology"/>
<reference evidence="5" key="1">
    <citation type="journal article" date="2019" name="Int. J. Syst. Evol. Microbiol.">
        <title>The Global Catalogue of Microorganisms (GCM) 10K type strain sequencing project: providing services to taxonomists for standard genome sequencing and annotation.</title>
        <authorList>
            <consortium name="The Broad Institute Genomics Platform"/>
            <consortium name="The Broad Institute Genome Sequencing Center for Infectious Disease"/>
            <person name="Wu L."/>
            <person name="Ma J."/>
        </authorList>
    </citation>
    <scope>NUCLEOTIDE SEQUENCE [LARGE SCALE GENOMIC DNA]</scope>
    <source>
        <strain evidence="5">NBRC 108565</strain>
    </source>
</reference>
<feature type="region of interest" description="Disordered" evidence="2">
    <location>
        <begin position="416"/>
        <end position="444"/>
    </location>
</feature>
<evidence type="ECO:0000259" key="3">
    <source>
        <dbReference type="SMART" id="SM00854"/>
    </source>
</evidence>
<evidence type="ECO:0000313" key="5">
    <source>
        <dbReference type="Proteomes" id="UP001321475"/>
    </source>
</evidence>
<feature type="domain" description="Capsule synthesis protein CapA" evidence="3">
    <location>
        <begin position="85"/>
        <end position="338"/>
    </location>
</feature>
<dbReference type="Gene3D" id="3.60.21.10">
    <property type="match status" value="1"/>
</dbReference>
<organism evidence="4 5">
    <name type="scientific">Paraoerskovia sediminicola</name>
    <dbReference type="NCBI Taxonomy" id="1138587"/>
    <lineage>
        <taxon>Bacteria</taxon>
        <taxon>Bacillati</taxon>
        <taxon>Actinomycetota</taxon>
        <taxon>Actinomycetes</taxon>
        <taxon>Micrococcales</taxon>
        <taxon>Cellulomonadaceae</taxon>
        <taxon>Paraoerskovia</taxon>
    </lineage>
</organism>
<dbReference type="EMBL" id="AP027729">
    <property type="protein sequence ID" value="BDZ43892.1"/>
    <property type="molecule type" value="Genomic_DNA"/>
</dbReference>
<dbReference type="CDD" id="cd07381">
    <property type="entry name" value="MPP_CapA"/>
    <property type="match status" value="1"/>
</dbReference>
<feature type="region of interest" description="Disordered" evidence="2">
    <location>
        <begin position="43"/>
        <end position="80"/>
    </location>
</feature>
<accession>A0ABN6XJI6</accession>
<evidence type="ECO:0000256" key="2">
    <source>
        <dbReference type="SAM" id="MobiDB-lite"/>
    </source>
</evidence>
<sequence length="444" mass="45684">MTRHATLGRRGPGRTYTRPLLAAATLGVVLGGVVGCTVMSGDGGSGGTSGASGTTSQAGIDGVTTDKEPAPAPEPEPTPEPAEFTILAAGDVLPHAHVDRSALLPDGTYDFSDLLSGFDDWASGADLALCHMEVPVSPEGEKPSGYPMFGAPPELVTDLAEQGWDGCSTASNHSLDRGWDGVTTTLDAFDAAGLGHVGTGRTEAEALSPQLYELERADRTITVAHLSATFSTNGIPLPADQPWAVDLIDADRLVEQATAARADGADLVVVSMHAGTEYTTQLTDQQVTVSTALAESGEVDLLIGHHAHVPQEITRLDGGPDDAGMWVAYGLGNFVSNQSVECCVAETSSGVVLTATVVQEPEGPAHVTGAEWSAVTVDRADGHAVHVIEDVVDDTSGVGTLSQDELETRLGLVEGAVGEDAPERSQAPTPTGPEPSVVTRSTDG</sequence>
<keyword evidence="5" id="KW-1185">Reference proteome</keyword>
<dbReference type="RefSeq" id="WP_286217999.1">
    <property type="nucleotide sequence ID" value="NZ_AP027729.1"/>
</dbReference>
<protein>
    <recommendedName>
        <fullName evidence="3">Capsule synthesis protein CapA domain-containing protein</fullName>
    </recommendedName>
</protein>
<evidence type="ECO:0000313" key="4">
    <source>
        <dbReference type="EMBL" id="BDZ43892.1"/>
    </source>
</evidence>
<name>A0ABN6XJI6_9CELL</name>
<dbReference type="InterPro" id="IPR029052">
    <property type="entry name" value="Metallo-depent_PP-like"/>
</dbReference>
<dbReference type="Pfam" id="PF09587">
    <property type="entry name" value="PGA_cap"/>
    <property type="match status" value="1"/>
</dbReference>
<feature type="compositionally biased region" description="Pro residues" evidence="2">
    <location>
        <begin position="70"/>
        <end position="80"/>
    </location>
</feature>
<evidence type="ECO:0000256" key="1">
    <source>
        <dbReference type="ARBA" id="ARBA00005662"/>
    </source>
</evidence>
<dbReference type="Proteomes" id="UP001321475">
    <property type="component" value="Chromosome"/>
</dbReference>